<evidence type="ECO:0000259" key="2">
    <source>
        <dbReference type="Pfam" id="PF06580"/>
    </source>
</evidence>
<evidence type="ECO:0000313" key="3">
    <source>
        <dbReference type="EMBL" id="OQP65491.1"/>
    </source>
</evidence>
<dbReference type="Proteomes" id="UP000192796">
    <property type="component" value="Unassembled WGS sequence"/>
</dbReference>
<dbReference type="PANTHER" id="PTHR34220:SF7">
    <property type="entry name" value="SENSOR HISTIDINE KINASE YPDA"/>
    <property type="match status" value="1"/>
</dbReference>
<keyword evidence="4" id="KW-1185">Reference proteome</keyword>
<gene>
    <name evidence="3" type="ORF">A3860_17660</name>
</gene>
<sequence>MVQKFLFHYVIEIKLIGISIIYNNPFPMYRLLLLAFIFACCKQPKNDHNHSLENVDSLITVLKKRVNPYFHNREPEKAGVVLDSLRGTVEEIDDYRLTGAWLRCKTVEKTMSKSFDSATYYGKKALKLALEKDTSNREIIAAQIQFADVLKEQNFNDSALKYARKAYYMAKKVDTLGLPLICLRLYEIYSRIGDLSMQRFYLFEGLKYSKQPTHKTVFANNISRYYTETGQNDSAILFFKAMENDTSFSSPYFDAVKFENLGILLTNKKKYKEGLYYQLKAFAINKEIGEMDALSYFNLAATYQHLQGYDKAIYYLDTALKLAIPVRDWQLIKRIWHAKALNLKLQSKKDDAYTSLDSAYTYYGIEVDSSILLRERELEKQYKVKAKDEEIKSLAFANKVSNRINRQQRIIIFALITSGLLAGIIAYLMWRRRKLQMQVREIELRQQLLRTRMEPHFLFNLLSVLQGFIRDRLYEKSSQYLIQFSQLLRLSLENAGYNYASLKDEVSALDSFLRLQEMNLENFEYRIEVLGELVDYDISIPPMLIQPFVENAILHGFPSGYKGYISVRIICETKALRVTIDDNGVGLKDITTNKAKRSMATIITQERLNILGKRFHRPAKLRIIDKKTEKLGQGLTVELIIPFEKKRKNKVQTQTAA</sequence>
<dbReference type="AlphaFoldDB" id="A0A1V9G4C7"/>
<dbReference type="InterPro" id="IPR011990">
    <property type="entry name" value="TPR-like_helical_dom_sf"/>
</dbReference>
<dbReference type="InterPro" id="IPR050640">
    <property type="entry name" value="Bact_2-comp_sensor_kinase"/>
</dbReference>
<evidence type="ECO:0000256" key="1">
    <source>
        <dbReference type="SAM" id="Phobius"/>
    </source>
</evidence>
<dbReference type="GO" id="GO:0016020">
    <property type="term" value="C:membrane"/>
    <property type="evidence" value="ECO:0007669"/>
    <property type="project" value="InterPro"/>
</dbReference>
<feature type="transmembrane region" description="Helical" evidence="1">
    <location>
        <begin position="410"/>
        <end position="430"/>
    </location>
</feature>
<comment type="caution">
    <text evidence="3">The sequence shown here is derived from an EMBL/GenBank/DDBJ whole genome shotgun (WGS) entry which is preliminary data.</text>
</comment>
<feature type="domain" description="Signal transduction histidine kinase internal region" evidence="2">
    <location>
        <begin position="446"/>
        <end position="521"/>
    </location>
</feature>
<organism evidence="3 4">
    <name type="scientific">Niastella vici</name>
    <dbReference type="NCBI Taxonomy" id="1703345"/>
    <lineage>
        <taxon>Bacteria</taxon>
        <taxon>Pseudomonadati</taxon>
        <taxon>Bacteroidota</taxon>
        <taxon>Chitinophagia</taxon>
        <taxon>Chitinophagales</taxon>
        <taxon>Chitinophagaceae</taxon>
        <taxon>Niastella</taxon>
    </lineage>
</organism>
<evidence type="ECO:0000313" key="4">
    <source>
        <dbReference type="Proteomes" id="UP000192796"/>
    </source>
</evidence>
<dbReference type="PANTHER" id="PTHR34220">
    <property type="entry name" value="SENSOR HISTIDINE KINASE YPDA"/>
    <property type="match status" value="1"/>
</dbReference>
<dbReference type="EMBL" id="LVYD01000024">
    <property type="protein sequence ID" value="OQP65491.1"/>
    <property type="molecule type" value="Genomic_DNA"/>
</dbReference>
<dbReference type="GO" id="GO:0000155">
    <property type="term" value="F:phosphorelay sensor kinase activity"/>
    <property type="evidence" value="ECO:0007669"/>
    <property type="project" value="InterPro"/>
</dbReference>
<keyword evidence="1" id="KW-1133">Transmembrane helix</keyword>
<dbReference type="InterPro" id="IPR036890">
    <property type="entry name" value="HATPase_C_sf"/>
</dbReference>
<keyword evidence="1" id="KW-0472">Membrane</keyword>
<dbReference type="InterPro" id="IPR010559">
    <property type="entry name" value="Sig_transdc_His_kin_internal"/>
</dbReference>
<dbReference type="Gene3D" id="3.30.565.10">
    <property type="entry name" value="Histidine kinase-like ATPase, C-terminal domain"/>
    <property type="match status" value="1"/>
</dbReference>
<dbReference type="Pfam" id="PF06580">
    <property type="entry name" value="His_kinase"/>
    <property type="match status" value="1"/>
</dbReference>
<dbReference type="STRING" id="1703345.A3860_17660"/>
<keyword evidence="1" id="KW-0812">Transmembrane</keyword>
<accession>A0A1V9G4C7</accession>
<dbReference type="SUPFAM" id="SSF48452">
    <property type="entry name" value="TPR-like"/>
    <property type="match status" value="1"/>
</dbReference>
<dbReference type="SUPFAM" id="SSF55874">
    <property type="entry name" value="ATPase domain of HSP90 chaperone/DNA topoisomerase II/histidine kinase"/>
    <property type="match status" value="1"/>
</dbReference>
<name>A0A1V9G4C7_9BACT</name>
<dbReference type="Gene3D" id="1.25.40.10">
    <property type="entry name" value="Tetratricopeptide repeat domain"/>
    <property type="match status" value="2"/>
</dbReference>
<reference evidence="3 4" key="1">
    <citation type="submission" date="2016-03" db="EMBL/GenBank/DDBJ databases">
        <title>Niastella vici sp. nov., isolated from farmland soil.</title>
        <authorList>
            <person name="Chen L."/>
            <person name="Wang D."/>
            <person name="Yang S."/>
            <person name="Wang G."/>
        </authorList>
    </citation>
    <scope>NUCLEOTIDE SEQUENCE [LARGE SCALE GENOMIC DNA]</scope>
    <source>
        <strain evidence="3 4">DJ57</strain>
    </source>
</reference>
<proteinExistence type="predicted"/>
<protein>
    <recommendedName>
        <fullName evidence="2">Signal transduction histidine kinase internal region domain-containing protein</fullName>
    </recommendedName>
</protein>